<evidence type="ECO:0000256" key="10">
    <source>
        <dbReference type="ARBA" id="ARBA00038043"/>
    </source>
</evidence>
<organism evidence="16 17">
    <name type="scientific">Trema orientale</name>
    <name type="common">Charcoal tree</name>
    <name type="synonym">Celtis orientalis</name>
    <dbReference type="NCBI Taxonomy" id="63057"/>
    <lineage>
        <taxon>Eukaryota</taxon>
        <taxon>Viridiplantae</taxon>
        <taxon>Streptophyta</taxon>
        <taxon>Embryophyta</taxon>
        <taxon>Tracheophyta</taxon>
        <taxon>Spermatophyta</taxon>
        <taxon>Magnoliopsida</taxon>
        <taxon>eudicotyledons</taxon>
        <taxon>Gunneridae</taxon>
        <taxon>Pentapetalae</taxon>
        <taxon>rosids</taxon>
        <taxon>fabids</taxon>
        <taxon>Rosales</taxon>
        <taxon>Cannabaceae</taxon>
        <taxon>Trema</taxon>
    </lineage>
</organism>
<feature type="chain" id="PRO_5015165323" evidence="14">
    <location>
        <begin position="23"/>
        <end position="636"/>
    </location>
</feature>
<dbReference type="Proteomes" id="UP000237000">
    <property type="component" value="Unassembled WGS sequence"/>
</dbReference>
<feature type="binding site" evidence="11">
    <location>
        <position position="385"/>
    </location>
    <ligand>
        <name>ATP</name>
        <dbReference type="ChEBI" id="CHEBI:30616"/>
    </ligand>
</feature>
<dbReference type="InterPro" id="IPR001611">
    <property type="entry name" value="Leu-rich_rpt"/>
</dbReference>
<dbReference type="Gene3D" id="3.30.200.20">
    <property type="entry name" value="Phosphorylase Kinase, domain 1"/>
    <property type="match status" value="1"/>
</dbReference>
<dbReference type="GO" id="GO:0005524">
    <property type="term" value="F:ATP binding"/>
    <property type="evidence" value="ECO:0007669"/>
    <property type="project" value="UniProtKB-UniRule"/>
</dbReference>
<dbReference type="InterPro" id="IPR013210">
    <property type="entry name" value="LRR_N_plant-typ"/>
</dbReference>
<proteinExistence type="inferred from homology"/>
<dbReference type="Gene3D" id="1.10.510.10">
    <property type="entry name" value="Transferase(Phosphotransferase) domain 1"/>
    <property type="match status" value="1"/>
</dbReference>
<keyword evidence="11" id="KW-0067">ATP-binding</keyword>
<feature type="region of interest" description="Disordered" evidence="12">
    <location>
        <begin position="231"/>
        <end position="250"/>
    </location>
</feature>
<comment type="subcellular location">
    <subcellularLocation>
        <location evidence="2">Membrane</location>
    </subcellularLocation>
    <subcellularLocation>
        <location evidence="1">Secreted</location>
        <location evidence="1">Cell wall</location>
    </subcellularLocation>
</comment>
<evidence type="ECO:0000256" key="6">
    <source>
        <dbReference type="ARBA" id="ARBA00022729"/>
    </source>
</evidence>
<feature type="region of interest" description="Disordered" evidence="12">
    <location>
        <begin position="283"/>
        <end position="316"/>
    </location>
</feature>
<feature type="compositionally biased region" description="Polar residues" evidence="12">
    <location>
        <begin position="303"/>
        <end position="316"/>
    </location>
</feature>
<keyword evidence="3" id="KW-0964">Secreted</keyword>
<comment type="caution">
    <text evidence="16">The sequence shown here is derived from an EMBL/GenBank/DDBJ whole genome shotgun (WGS) entry which is preliminary data.</text>
</comment>
<dbReference type="GO" id="GO:0004672">
    <property type="term" value="F:protein kinase activity"/>
    <property type="evidence" value="ECO:0007669"/>
    <property type="project" value="InterPro"/>
</dbReference>
<sequence length="636" mass="70973">MERISIWAVLISMILIIEGSNSVEDEVKRALVEFMDKLSPENSTVRLSTNWGWNLSSDPCKDNWVGVSCDDGSTKVRRIVLEKLNLTGTFDASSFCSATSIIVLSLQLNNLTGELPTEIGNCKFLTHLYLTGNQFSGDLPNSLSRLSNLKRLHISENNFHGELPDLPRISGLTSFVAENNKLSGRIPDFDFSNLDRFNLSNNNFSGQIPDVRGKFKAESFLGNPYLCGKPLSNPCPPPSETEQPRKSSSSSSAKQILVYSGYVILGLVVLVFIAFKILTRKKPRKEKPKTEPDENRNRASMVEKSSTTNSGEFRTGRSEYSLTSIETGRIPTLVVLQGGSPTTVNMANGLSFEELLKAPAELLGRGKNGSLYKVMVENGVLLAVKRIKDWGISCEEFDGRMRRLEQVRHQNVLPPVAFYCSRQEKLLVYEFQPNGSLFNLLHGSQSDGQVFDWGSRLRVATTISEAMAFMHEELHEDGVGHGNLKSMNILFNKTMDACISEYGLMVVENQDQSMSPMNSIKTEDLDQLQLPYSTFKVDMYAFGVILLELLTGKLVQKNGFDLPNWVQSVVREEWTVEVFDKALISEGASEERMVNLLQVALKCINPSPNERPTMSQVSQMINAIKEEEEKSISFAP</sequence>
<keyword evidence="4" id="KW-0433">Leucine-rich repeat</keyword>
<protein>
    <submittedName>
        <fullName evidence="16">Tyrosine-protein kinase</fullName>
    </submittedName>
</protein>
<dbReference type="SUPFAM" id="SSF56112">
    <property type="entry name" value="Protein kinase-like (PK-like)"/>
    <property type="match status" value="1"/>
</dbReference>
<dbReference type="InterPro" id="IPR046959">
    <property type="entry name" value="PRK1-6/SRF4-like"/>
</dbReference>
<evidence type="ECO:0000313" key="16">
    <source>
        <dbReference type="EMBL" id="PON93352.1"/>
    </source>
</evidence>
<evidence type="ECO:0000256" key="14">
    <source>
        <dbReference type="SAM" id="SignalP"/>
    </source>
</evidence>
<evidence type="ECO:0000256" key="4">
    <source>
        <dbReference type="ARBA" id="ARBA00022614"/>
    </source>
</evidence>
<dbReference type="Pfam" id="PF00069">
    <property type="entry name" value="Pkinase"/>
    <property type="match status" value="1"/>
</dbReference>
<dbReference type="FunFam" id="3.80.10.10:FF:000400">
    <property type="entry name" value="Nuclear pore complex protein NUP107"/>
    <property type="match status" value="1"/>
</dbReference>
<evidence type="ECO:0000313" key="17">
    <source>
        <dbReference type="Proteomes" id="UP000237000"/>
    </source>
</evidence>
<feature type="compositionally biased region" description="Basic and acidic residues" evidence="12">
    <location>
        <begin position="288"/>
        <end position="297"/>
    </location>
</feature>
<gene>
    <name evidence="16" type="ORF">TorRG33x02_109230</name>
</gene>
<dbReference type="PROSITE" id="PS50011">
    <property type="entry name" value="PROTEIN_KINASE_DOM"/>
    <property type="match status" value="1"/>
</dbReference>
<dbReference type="InterPro" id="IPR000719">
    <property type="entry name" value="Prot_kinase_dom"/>
</dbReference>
<keyword evidence="16" id="KW-0808">Transferase</keyword>
<feature type="domain" description="Protein kinase" evidence="15">
    <location>
        <begin position="357"/>
        <end position="621"/>
    </location>
</feature>
<comment type="similarity">
    <text evidence="10">Belongs to the polygalacturonase-inhibiting protein family.</text>
</comment>
<dbReference type="InterPro" id="IPR011009">
    <property type="entry name" value="Kinase-like_dom_sf"/>
</dbReference>
<keyword evidence="3" id="KW-0134">Cell wall</keyword>
<evidence type="ECO:0000256" key="5">
    <source>
        <dbReference type="ARBA" id="ARBA00022692"/>
    </source>
</evidence>
<keyword evidence="11" id="KW-0547">Nucleotide-binding</keyword>
<dbReference type="Gene3D" id="3.80.10.10">
    <property type="entry name" value="Ribonuclease Inhibitor"/>
    <property type="match status" value="2"/>
</dbReference>
<dbReference type="STRING" id="63057.A0A2P5F6D0"/>
<evidence type="ECO:0000256" key="13">
    <source>
        <dbReference type="SAM" id="Phobius"/>
    </source>
</evidence>
<keyword evidence="5 13" id="KW-0812">Transmembrane</keyword>
<evidence type="ECO:0000256" key="1">
    <source>
        <dbReference type="ARBA" id="ARBA00004191"/>
    </source>
</evidence>
<reference evidence="17" key="1">
    <citation type="submission" date="2016-06" db="EMBL/GenBank/DDBJ databases">
        <title>Parallel loss of symbiosis genes in relatives of nitrogen-fixing non-legume Parasponia.</title>
        <authorList>
            <person name="Van Velzen R."/>
            <person name="Holmer R."/>
            <person name="Bu F."/>
            <person name="Rutten L."/>
            <person name="Van Zeijl A."/>
            <person name="Liu W."/>
            <person name="Santuari L."/>
            <person name="Cao Q."/>
            <person name="Sharma T."/>
            <person name="Shen D."/>
            <person name="Roswanjaya Y."/>
            <person name="Wardhani T."/>
            <person name="Kalhor M.S."/>
            <person name="Jansen J."/>
            <person name="Van den Hoogen J."/>
            <person name="Gungor B."/>
            <person name="Hartog M."/>
            <person name="Hontelez J."/>
            <person name="Verver J."/>
            <person name="Yang W.-C."/>
            <person name="Schijlen E."/>
            <person name="Repin R."/>
            <person name="Schilthuizen M."/>
            <person name="Schranz E."/>
            <person name="Heidstra R."/>
            <person name="Miyata K."/>
            <person name="Fedorova E."/>
            <person name="Kohlen W."/>
            <person name="Bisseling T."/>
            <person name="Smit S."/>
            <person name="Geurts R."/>
        </authorList>
    </citation>
    <scope>NUCLEOTIDE SEQUENCE [LARGE SCALE GENOMIC DNA]</scope>
    <source>
        <strain evidence="17">cv. RG33-2</strain>
    </source>
</reference>
<keyword evidence="16" id="KW-0418">Kinase</keyword>
<keyword evidence="17" id="KW-1185">Reference proteome</keyword>
<feature type="transmembrane region" description="Helical" evidence="13">
    <location>
        <begin position="256"/>
        <end position="279"/>
    </location>
</feature>
<dbReference type="Pfam" id="PF08263">
    <property type="entry name" value="LRRNT_2"/>
    <property type="match status" value="1"/>
</dbReference>
<dbReference type="PANTHER" id="PTHR48007:SF79">
    <property type="entry name" value="(WILD MALAYSIAN BANANA) HYPOTHETICAL PROTEIN"/>
    <property type="match status" value="1"/>
</dbReference>
<dbReference type="SUPFAM" id="SSF52058">
    <property type="entry name" value="L domain-like"/>
    <property type="match status" value="1"/>
</dbReference>
<keyword evidence="6 14" id="KW-0732">Signal</keyword>
<evidence type="ECO:0000256" key="3">
    <source>
        <dbReference type="ARBA" id="ARBA00022512"/>
    </source>
</evidence>
<dbReference type="Pfam" id="PF00560">
    <property type="entry name" value="LRR_1"/>
    <property type="match status" value="3"/>
</dbReference>
<keyword evidence="7" id="KW-0677">Repeat</keyword>
<evidence type="ECO:0000256" key="12">
    <source>
        <dbReference type="SAM" id="MobiDB-lite"/>
    </source>
</evidence>
<name>A0A2P5F6D0_TREOI</name>
<evidence type="ECO:0000256" key="8">
    <source>
        <dbReference type="ARBA" id="ARBA00022989"/>
    </source>
</evidence>
<evidence type="ECO:0000259" key="15">
    <source>
        <dbReference type="PROSITE" id="PS50011"/>
    </source>
</evidence>
<evidence type="ECO:0000256" key="11">
    <source>
        <dbReference type="PROSITE-ProRule" id="PRU10141"/>
    </source>
</evidence>
<evidence type="ECO:0000256" key="7">
    <source>
        <dbReference type="ARBA" id="ARBA00022737"/>
    </source>
</evidence>
<dbReference type="EMBL" id="JXTC01000059">
    <property type="protein sequence ID" value="PON93352.1"/>
    <property type="molecule type" value="Genomic_DNA"/>
</dbReference>
<dbReference type="OrthoDB" id="69842at2759"/>
<accession>A0A2P5F6D0</accession>
<feature type="signal peptide" evidence="14">
    <location>
        <begin position="1"/>
        <end position="22"/>
    </location>
</feature>
<dbReference type="AlphaFoldDB" id="A0A2P5F6D0"/>
<evidence type="ECO:0000256" key="9">
    <source>
        <dbReference type="ARBA" id="ARBA00023136"/>
    </source>
</evidence>
<dbReference type="InterPro" id="IPR032675">
    <property type="entry name" value="LRR_dom_sf"/>
</dbReference>
<keyword evidence="9 13" id="KW-0472">Membrane</keyword>
<dbReference type="InterPro" id="IPR017441">
    <property type="entry name" value="Protein_kinase_ATP_BS"/>
</dbReference>
<keyword evidence="8 13" id="KW-1133">Transmembrane helix</keyword>
<evidence type="ECO:0000256" key="2">
    <source>
        <dbReference type="ARBA" id="ARBA00004370"/>
    </source>
</evidence>
<dbReference type="GO" id="GO:0016020">
    <property type="term" value="C:membrane"/>
    <property type="evidence" value="ECO:0007669"/>
    <property type="project" value="UniProtKB-SubCell"/>
</dbReference>
<dbReference type="PANTHER" id="PTHR48007">
    <property type="entry name" value="LEUCINE-RICH REPEAT RECEPTOR-LIKE PROTEIN KINASE PXC1"/>
    <property type="match status" value="1"/>
</dbReference>
<dbReference type="PROSITE" id="PS00107">
    <property type="entry name" value="PROTEIN_KINASE_ATP"/>
    <property type="match status" value="1"/>
</dbReference>
<dbReference type="InParanoid" id="A0A2P5F6D0"/>